<evidence type="ECO:0000256" key="4">
    <source>
        <dbReference type="ARBA" id="ARBA00022741"/>
    </source>
</evidence>
<comment type="caution">
    <text evidence="10">The sequence shown here is derived from an EMBL/GenBank/DDBJ whole genome shotgun (WGS) entry which is preliminary data.</text>
</comment>
<dbReference type="PANTHER" id="PTHR12449:SF18">
    <property type="entry name" value="DEATH DOMAIN-CONTAINING PROTEIN"/>
    <property type="match status" value="1"/>
</dbReference>
<name>A0A9D3Y9C8_DREPO</name>
<dbReference type="InterPro" id="IPR011029">
    <property type="entry name" value="DEATH-like_dom_sf"/>
</dbReference>
<dbReference type="InterPro" id="IPR032171">
    <property type="entry name" value="COR-A"/>
</dbReference>
<dbReference type="AlphaFoldDB" id="A0A9D3Y9C8"/>
<dbReference type="InterPro" id="IPR039788">
    <property type="entry name" value="NOL4/NOL4L"/>
</dbReference>
<dbReference type="InterPro" id="IPR020859">
    <property type="entry name" value="ROC"/>
</dbReference>
<dbReference type="PANTHER" id="PTHR12449">
    <property type="entry name" value="DEATH DOMAIN-CONTAINING PROTEIN"/>
    <property type="match status" value="1"/>
</dbReference>
<evidence type="ECO:0000256" key="3">
    <source>
        <dbReference type="ARBA" id="ARBA00022737"/>
    </source>
</evidence>
<evidence type="ECO:0000313" key="10">
    <source>
        <dbReference type="EMBL" id="KAH3695990.1"/>
    </source>
</evidence>
<protein>
    <recommendedName>
        <fullName evidence="1">non-specific serine/threonine protein kinase</fullName>
        <ecNumber evidence="1">2.7.11.1</ecNumber>
    </recommendedName>
</protein>
<dbReference type="OrthoDB" id="6156952at2759"/>
<keyword evidence="2" id="KW-0808">Transferase</keyword>
<sequence>MGDQEEISPEDIDPEALEYAHELQSLAKEIADNEDMAKQLKSILETVANESVREERDYLLLTDQIRGFAESLGVTAPFSVSRTKAVINILLLMWNHTSVARYVMKSVYNVEIATTVDEMLEQFPSDLKQLDERSAEIFAKALKDGYEQVKNIRLMVVGMFGVGKTSLVNNLIKDLRDENIIPLSTEGIDLKRCQLMSNGDWHLDKEQKQAKYKSRFKLALMDAIKNIPSVPRNIQTVPEREHDEGESEERNTVIDKPLDRLKEIAEKVQVHKDDDDIKEYFKLAKEEPKIEIPVTVPAPVITNTDVTVSVWDFAGQTLYYSTHQFFLNRRSIYLVLMDMTKDLDEYVKEEERSGTWCGLVKDCTYLVVFKFWLNAIHMYSGYRSMAGEIKPTVILVGTRKDKMLGTDEEKDTRCDKYFERALGSFKGSPILKHIYHRKFLVNNKSPTDNVFDEIRNEILHLAEKQDYWGENYPVRWIQMEQSLDKMRDKGKQVLKLEEIEEINDANKVHPLGKKNLELFLEIQHRHGNILYFNTEKLRHLVVLAPQWIIDVFKCFITHLRYKDPKLIEHWKIYEDLAILKPEVFHEIMDNSRPDIKDNKENVMKYMEYLDVMAKPLVLDETDKAKDLIGQATTDVVEPLNVKFLDFHIVPCRLKNPPPPISQFTSPGHRKKTPVLCFVFVENFMPPSFFHRLVAVCIRTWPISKEGGKDLLYNGLAVFDIGPTDFLTIWFKDHIIYARISSITSNAITDLDFELCQKVRLLLRRSLLNFVGQSLENPRTPTAFEEYIQCPKMQDPLKEGMFRVAAFMYDRELTCTECRCRHPVEREEALNYWYKQKLDGLDNDDDSNKPAVESDLLEVAKEIGEKEYWMLGIQLGFDDAQMNKLYDVKECRKDHRTFVFKYMVTWMKREGEKATQQRLNRAIRAARVNL</sequence>
<dbReference type="CDD" id="cd00882">
    <property type="entry name" value="Ras_like_GTPase"/>
    <property type="match status" value="1"/>
</dbReference>
<dbReference type="Proteomes" id="UP000828390">
    <property type="component" value="Unassembled WGS sequence"/>
</dbReference>
<proteinExistence type="predicted"/>
<feature type="domain" description="Roc" evidence="9">
    <location>
        <begin position="145"/>
        <end position="465"/>
    </location>
</feature>
<keyword evidence="5" id="KW-0418">Kinase</keyword>
<dbReference type="PROSITE" id="PS51424">
    <property type="entry name" value="ROC"/>
    <property type="match status" value="1"/>
</dbReference>
<keyword evidence="11" id="KW-1185">Reference proteome</keyword>
<evidence type="ECO:0000313" key="11">
    <source>
        <dbReference type="Proteomes" id="UP000828390"/>
    </source>
</evidence>
<evidence type="ECO:0000256" key="2">
    <source>
        <dbReference type="ARBA" id="ARBA00022679"/>
    </source>
</evidence>
<evidence type="ECO:0000256" key="8">
    <source>
        <dbReference type="ARBA" id="ARBA00048679"/>
    </source>
</evidence>
<evidence type="ECO:0000256" key="1">
    <source>
        <dbReference type="ARBA" id="ARBA00012513"/>
    </source>
</evidence>
<gene>
    <name evidence="10" type="ORF">DPMN_083451</name>
</gene>
<comment type="catalytic activity">
    <reaction evidence="7">
        <text>L-threonyl-[protein] + ATP = O-phospho-L-threonyl-[protein] + ADP + H(+)</text>
        <dbReference type="Rhea" id="RHEA:46608"/>
        <dbReference type="Rhea" id="RHEA-COMP:11060"/>
        <dbReference type="Rhea" id="RHEA-COMP:11605"/>
        <dbReference type="ChEBI" id="CHEBI:15378"/>
        <dbReference type="ChEBI" id="CHEBI:30013"/>
        <dbReference type="ChEBI" id="CHEBI:30616"/>
        <dbReference type="ChEBI" id="CHEBI:61977"/>
        <dbReference type="ChEBI" id="CHEBI:456216"/>
        <dbReference type="EC" id="2.7.11.1"/>
    </reaction>
</comment>
<keyword evidence="3" id="KW-0677">Repeat</keyword>
<dbReference type="Pfam" id="PF08477">
    <property type="entry name" value="Roc"/>
    <property type="match status" value="1"/>
</dbReference>
<dbReference type="CDD" id="cd01670">
    <property type="entry name" value="Death"/>
    <property type="match status" value="1"/>
</dbReference>
<dbReference type="InterPro" id="IPR027417">
    <property type="entry name" value="P-loop_NTPase"/>
</dbReference>
<reference evidence="10" key="2">
    <citation type="submission" date="2020-11" db="EMBL/GenBank/DDBJ databases">
        <authorList>
            <person name="McCartney M.A."/>
            <person name="Auch B."/>
            <person name="Kono T."/>
            <person name="Mallez S."/>
            <person name="Becker A."/>
            <person name="Gohl D.M."/>
            <person name="Silverstein K.A.T."/>
            <person name="Koren S."/>
            <person name="Bechman K.B."/>
            <person name="Herman A."/>
            <person name="Abrahante J.E."/>
            <person name="Garbe J."/>
        </authorList>
    </citation>
    <scope>NUCLEOTIDE SEQUENCE</scope>
    <source>
        <strain evidence="10">Duluth1</strain>
        <tissue evidence="10">Whole animal</tissue>
    </source>
</reference>
<comment type="catalytic activity">
    <reaction evidence="8">
        <text>L-seryl-[protein] + ATP = O-phospho-L-seryl-[protein] + ADP + H(+)</text>
        <dbReference type="Rhea" id="RHEA:17989"/>
        <dbReference type="Rhea" id="RHEA-COMP:9863"/>
        <dbReference type="Rhea" id="RHEA-COMP:11604"/>
        <dbReference type="ChEBI" id="CHEBI:15378"/>
        <dbReference type="ChEBI" id="CHEBI:29999"/>
        <dbReference type="ChEBI" id="CHEBI:30616"/>
        <dbReference type="ChEBI" id="CHEBI:83421"/>
        <dbReference type="ChEBI" id="CHEBI:456216"/>
        <dbReference type="EC" id="2.7.11.1"/>
    </reaction>
</comment>
<dbReference type="GO" id="GO:0005524">
    <property type="term" value="F:ATP binding"/>
    <property type="evidence" value="ECO:0007669"/>
    <property type="project" value="UniProtKB-KW"/>
</dbReference>
<dbReference type="GO" id="GO:0016301">
    <property type="term" value="F:kinase activity"/>
    <property type="evidence" value="ECO:0007669"/>
    <property type="project" value="UniProtKB-KW"/>
</dbReference>
<evidence type="ECO:0000256" key="6">
    <source>
        <dbReference type="ARBA" id="ARBA00022840"/>
    </source>
</evidence>
<dbReference type="InterPro" id="IPR036388">
    <property type="entry name" value="WH-like_DNA-bd_sf"/>
</dbReference>
<dbReference type="Gene3D" id="3.30.70.1390">
    <property type="entry name" value="ROC domain from the Parkinson's disease-associated leucine-rich repeat kinase 2"/>
    <property type="match status" value="2"/>
</dbReference>
<dbReference type="SUPFAM" id="SSF52540">
    <property type="entry name" value="P-loop containing nucleoside triphosphate hydrolases"/>
    <property type="match status" value="1"/>
</dbReference>
<accession>A0A9D3Y9C8</accession>
<keyword evidence="4" id="KW-0547">Nucleotide-binding</keyword>
<evidence type="ECO:0000256" key="7">
    <source>
        <dbReference type="ARBA" id="ARBA00047899"/>
    </source>
</evidence>
<dbReference type="EC" id="2.7.11.1" evidence="1"/>
<evidence type="ECO:0000256" key="5">
    <source>
        <dbReference type="ARBA" id="ARBA00022777"/>
    </source>
</evidence>
<dbReference type="EMBL" id="JAIWYP010000016">
    <property type="protein sequence ID" value="KAH3695990.1"/>
    <property type="molecule type" value="Genomic_DNA"/>
</dbReference>
<dbReference type="Gene3D" id="1.10.10.10">
    <property type="entry name" value="Winged helix-like DNA-binding domain superfamily/Winged helix DNA-binding domain"/>
    <property type="match status" value="1"/>
</dbReference>
<reference evidence="10" key="1">
    <citation type="journal article" date="2019" name="bioRxiv">
        <title>The Genome of the Zebra Mussel, Dreissena polymorpha: A Resource for Invasive Species Research.</title>
        <authorList>
            <person name="McCartney M.A."/>
            <person name="Auch B."/>
            <person name="Kono T."/>
            <person name="Mallez S."/>
            <person name="Zhang Y."/>
            <person name="Obille A."/>
            <person name="Becker A."/>
            <person name="Abrahante J.E."/>
            <person name="Garbe J."/>
            <person name="Badalamenti J.P."/>
            <person name="Herman A."/>
            <person name="Mangelson H."/>
            <person name="Liachko I."/>
            <person name="Sullivan S."/>
            <person name="Sone E.D."/>
            <person name="Koren S."/>
            <person name="Silverstein K.A.T."/>
            <person name="Beckman K.B."/>
            <person name="Gohl D.M."/>
        </authorList>
    </citation>
    <scope>NUCLEOTIDE SEQUENCE</scope>
    <source>
        <strain evidence="10">Duluth1</strain>
        <tissue evidence="10">Whole animal</tissue>
    </source>
</reference>
<dbReference type="Gene3D" id="1.10.533.10">
    <property type="entry name" value="Death Domain, Fas"/>
    <property type="match status" value="1"/>
</dbReference>
<dbReference type="Pfam" id="PF16095">
    <property type="entry name" value="COR-A"/>
    <property type="match status" value="1"/>
</dbReference>
<evidence type="ECO:0000259" key="9">
    <source>
        <dbReference type="PROSITE" id="PS51424"/>
    </source>
</evidence>
<keyword evidence="6" id="KW-0067">ATP-binding</keyword>
<organism evidence="10 11">
    <name type="scientific">Dreissena polymorpha</name>
    <name type="common">Zebra mussel</name>
    <name type="synonym">Mytilus polymorpha</name>
    <dbReference type="NCBI Taxonomy" id="45954"/>
    <lineage>
        <taxon>Eukaryota</taxon>
        <taxon>Metazoa</taxon>
        <taxon>Spiralia</taxon>
        <taxon>Lophotrochozoa</taxon>
        <taxon>Mollusca</taxon>
        <taxon>Bivalvia</taxon>
        <taxon>Autobranchia</taxon>
        <taxon>Heteroconchia</taxon>
        <taxon>Euheterodonta</taxon>
        <taxon>Imparidentia</taxon>
        <taxon>Neoheterodontei</taxon>
        <taxon>Myida</taxon>
        <taxon>Dreissenoidea</taxon>
        <taxon>Dreissenidae</taxon>
        <taxon>Dreissena</taxon>
    </lineage>
</organism>